<protein>
    <submittedName>
        <fullName evidence="2">Putative tetratricopeptide repeat protein 39B-like</fullName>
    </submittedName>
</protein>
<dbReference type="PANTHER" id="PTHR31859:SF9">
    <property type="entry name" value="TETRATRICOPEPTIDE REPEAT PROTEIN 39B"/>
    <property type="match status" value="1"/>
</dbReference>
<dbReference type="SUPFAM" id="SSF48452">
    <property type="entry name" value="TPR-like"/>
    <property type="match status" value="1"/>
</dbReference>
<dbReference type="Proteomes" id="UP000230750">
    <property type="component" value="Unassembled WGS sequence"/>
</dbReference>
<accession>A0A2G8JUW7</accession>
<evidence type="ECO:0000313" key="3">
    <source>
        <dbReference type="Proteomes" id="UP000230750"/>
    </source>
</evidence>
<dbReference type="Gene3D" id="1.25.40.10">
    <property type="entry name" value="Tetratricopeptide repeat domain"/>
    <property type="match status" value="1"/>
</dbReference>
<comment type="caution">
    <text evidence="2">The sequence shown here is derived from an EMBL/GenBank/DDBJ whole genome shotgun (WGS) entry which is preliminary data.</text>
</comment>
<evidence type="ECO:0000313" key="2">
    <source>
        <dbReference type="EMBL" id="PIK39510.1"/>
    </source>
</evidence>
<proteinExistence type="predicted"/>
<dbReference type="OrthoDB" id="43460at2759"/>
<sequence>MIHKAKGTGDGDPDYSEKKLGECLQKYPNGVIFLFLAGRTKTISAKIDEAISLYKQAIACQEEWVQVHHVCYWELMWCHVFKLSWSEAVLYAERLSRDSKWSKTIYLYQQAAFLSMYQPQTPELKAKVKEIFNQVPVHKQRIAGKSIPLEKFSVQKARKSLQHGWSSSLAGLELIYLWNGFSILSKDRQLLDPILVLIDNTLRELRNIKGTYSCYADDYSLAMLLKGVIQKAMNKPSQAELCFHEVLVNEDHLDYNSYLVPYSLLELGILYLQHNRLQDAGSFLYQCRVYNKKYILENRLHFKLHAALERLKDKEEVGKSRRPGQGSNPAHIPSEAGL</sequence>
<dbReference type="AlphaFoldDB" id="A0A2G8JUW7"/>
<name>A0A2G8JUW7_STIJA</name>
<dbReference type="EMBL" id="MRZV01001231">
    <property type="protein sequence ID" value="PIK39510.1"/>
    <property type="molecule type" value="Genomic_DNA"/>
</dbReference>
<keyword evidence="3" id="KW-1185">Reference proteome</keyword>
<organism evidence="2 3">
    <name type="scientific">Stichopus japonicus</name>
    <name type="common">Sea cucumber</name>
    <dbReference type="NCBI Taxonomy" id="307972"/>
    <lineage>
        <taxon>Eukaryota</taxon>
        <taxon>Metazoa</taxon>
        <taxon>Echinodermata</taxon>
        <taxon>Eleutherozoa</taxon>
        <taxon>Echinozoa</taxon>
        <taxon>Holothuroidea</taxon>
        <taxon>Aspidochirotacea</taxon>
        <taxon>Aspidochirotida</taxon>
        <taxon>Stichopodidae</taxon>
        <taxon>Apostichopus</taxon>
    </lineage>
</organism>
<dbReference type="Pfam" id="PF10300">
    <property type="entry name" value="Iml2-TPR_39"/>
    <property type="match status" value="1"/>
</dbReference>
<dbReference type="InterPro" id="IPR019412">
    <property type="entry name" value="IML2/TPR_39"/>
</dbReference>
<reference evidence="2 3" key="1">
    <citation type="journal article" date="2017" name="PLoS Biol.">
        <title>The sea cucumber genome provides insights into morphological evolution and visceral regeneration.</title>
        <authorList>
            <person name="Zhang X."/>
            <person name="Sun L."/>
            <person name="Yuan J."/>
            <person name="Sun Y."/>
            <person name="Gao Y."/>
            <person name="Zhang L."/>
            <person name="Li S."/>
            <person name="Dai H."/>
            <person name="Hamel J.F."/>
            <person name="Liu C."/>
            <person name="Yu Y."/>
            <person name="Liu S."/>
            <person name="Lin W."/>
            <person name="Guo K."/>
            <person name="Jin S."/>
            <person name="Xu P."/>
            <person name="Storey K.B."/>
            <person name="Huan P."/>
            <person name="Zhang T."/>
            <person name="Zhou Y."/>
            <person name="Zhang J."/>
            <person name="Lin C."/>
            <person name="Li X."/>
            <person name="Xing L."/>
            <person name="Huo D."/>
            <person name="Sun M."/>
            <person name="Wang L."/>
            <person name="Mercier A."/>
            <person name="Li F."/>
            <person name="Yang H."/>
            <person name="Xiang J."/>
        </authorList>
    </citation>
    <scope>NUCLEOTIDE SEQUENCE [LARGE SCALE GENOMIC DNA]</scope>
    <source>
        <strain evidence="2">Shaxun</strain>
        <tissue evidence="2">Muscle</tissue>
    </source>
</reference>
<dbReference type="PANTHER" id="PTHR31859">
    <property type="entry name" value="TETRATRICOPEPTIDE REPEAT PROTEIN 39 FAMILY MEMBER"/>
    <property type="match status" value="1"/>
</dbReference>
<dbReference type="InterPro" id="IPR011990">
    <property type="entry name" value="TPR-like_helical_dom_sf"/>
</dbReference>
<feature type="region of interest" description="Disordered" evidence="1">
    <location>
        <begin position="315"/>
        <end position="338"/>
    </location>
</feature>
<evidence type="ECO:0000256" key="1">
    <source>
        <dbReference type="SAM" id="MobiDB-lite"/>
    </source>
</evidence>
<gene>
    <name evidence="2" type="ORF">BSL78_23644</name>
</gene>